<evidence type="ECO:0000313" key="2">
    <source>
        <dbReference type="EMBL" id="NGM24148.1"/>
    </source>
</evidence>
<name>A0A6M1LUK9_9PROT</name>
<dbReference type="AlphaFoldDB" id="A0A6M1LUK9"/>
<dbReference type="EMBL" id="JAAIKB010000035">
    <property type="protein sequence ID" value="NGM24371.1"/>
    <property type="molecule type" value="Genomic_DNA"/>
</dbReference>
<sequence length="58" mass="5822">MAKLPPLPAAGRAPQGGNNAAAGKTNPKDARAGSKNSGDLKQGGVNKAMQASRKHGDR</sequence>
<dbReference type="EMBL" id="JAAIKB010000026">
    <property type="protein sequence ID" value="NGM24148.1"/>
    <property type="molecule type" value="Genomic_DNA"/>
</dbReference>
<dbReference type="Proteomes" id="UP000475385">
    <property type="component" value="Unassembled WGS sequence"/>
</dbReference>
<feature type="region of interest" description="Disordered" evidence="1">
    <location>
        <begin position="1"/>
        <end position="58"/>
    </location>
</feature>
<comment type="caution">
    <text evidence="2">The sequence shown here is derived from an EMBL/GenBank/DDBJ whole genome shotgun (WGS) entry which is preliminary data.</text>
</comment>
<evidence type="ECO:0000256" key="1">
    <source>
        <dbReference type="SAM" id="MobiDB-lite"/>
    </source>
</evidence>
<reference evidence="2 4" key="2">
    <citation type="submission" date="2020-03" db="EMBL/GenBank/DDBJ databases">
        <title>Roseomonas stagni sp. nov., isolated from pond water in Japan.</title>
        <authorList>
            <person name="Furuhata K."/>
            <person name="Miyamoto H."/>
            <person name="Goto K."/>
        </authorList>
    </citation>
    <scope>NUCLEOTIDE SEQUENCE [LARGE SCALE GENOMIC DNA]</scope>
    <source>
        <strain evidence="2 4">PeD5</strain>
    </source>
</reference>
<proteinExistence type="predicted"/>
<protein>
    <submittedName>
        <fullName evidence="2">Uncharacterized protein</fullName>
    </submittedName>
</protein>
<organism evidence="2 4">
    <name type="scientific">Falsiroseomonas algicola</name>
    <dbReference type="NCBI Taxonomy" id="2716930"/>
    <lineage>
        <taxon>Bacteria</taxon>
        <taxon>Pseudomonadati</taxon>
        <taxon>Pseudomonadota</taxon>
        <taxon>Alphaproteobacteria</taxon>
        <taxon>Acetobacterales</taxon>
        <taxon>Roseomonadaceae</taxon>
        <taxon>Falsiroseomonas</taxon>
    </lineage>
</organism>
<keyword evidence="4" id="KW-1185">Reference proteome</keyword>
<evidence type="ECO:0000313" key="4">
    <source>
        <dbReference type="Proteomes" id="UP000475385"/>
    </source>
</evidence>
<gene>
    <name evidence="2" type="ORF">G3576_29420</name>
    <name evidence="3" type="ORF">G3576_30580</name>
</gene>
<evidence type="ECO:0000313" key="3">
    <source>
        <dbReference type="EMBL" id="NGM24371.1"/>
    </source>
</evidence>
<reference evidence="2 4" key="1">
    <citation type="submission" date="2020-02" db="EMBL/GenBank/DDBJ databases">
        <authorList>
            <person name="Kim H.M."/>
            <person name="Jeon C.O."/>
        </authorList>
    </citation>
    <scope>NUCLEOTIDE SEQUENCE [LARGE SCALE GENOMIC DNA]</scope>
    <source>
        <strain evidence="2 4">PeD5</strain>
    </source>
</reference>
<dbReference type="RefSeq" id="WP_164698063.1">
    <property type="nucleotide sequence ID" value="NZ_JAAIKB010000026.1"/>
</dbReference>
<accession>A0A6M1LUK9</accession>